<evidence type="ECO:0000256" key="7">
    <source>
        <dbReference type="ARBA" id="ARBA00022692"/>
    </source>
</evidence>
<evidence type="ECO:0000256" key="3">
    <source>
        <dbReference type="ARBA" id="ARBA00012292"/>
    </source>
</evidence>
<keyword evidence="9 15" id="KW-0350">Heme biosynthesis</keyword>
<dbReference type="GO" id="GO:0048034">
    <property type="term" value="P:heme O biosynthetic process"/>
    <property type="evidence" value="ECO:0007669"/>
    <property type="project" value="UniProtKB-UniRule"/>
</dbReference>
<gene>
    <name evidence="15" type="primary">ctaB</name>
    <name evidence="16" type="ORF">EHQ69_14700</name>
</gene>
<evidence type="ECO:0000256" key="6">
    <source>
        <dbReference type="ARBA" id="ARBA00022679"/>
    </source>
</evidence>
<dbReference type="RefSeq" id="WP_135585270.1">
    <property type="nucleotide sequence ID" value="NZ_RQGO01000012.1"/>
</dbReference>
<keyword evidence="17" id="KW-1185">Reference proteome</keyword>
<evidence type="ECO:0000256" key="15">
    <source>
        <dbReference type="HAMAP-Rule" id="MF_00154"/>
    </source>
</evidence>
<feature type="transmembrane region" description="Helical" evidence="15">
    <location>
        <begin position="80"/>
        <end position="100"/>
    </location>
</feature>
<dbReference type="Proteomes" id="UP000298263">
    <property type="component" value="Unassembled WGS sequence"/>
</dbReference>
<comment type="catalytic activity">
    <reaction evidence="14 15">
        <text>heme b + (2E,6E)-farnesyl diphosphate + H2O = Fe(II)-heme o + diphosphate</text>
        <dbReference type="Rhea" id="RHEA:28070"/>
        <dbReference type="ChEBI" id="CHEBI:15377"/>
        <dbReference type="ChEBI" id="CHEBI:33019"/>
        <dbReference type="ChEBI" id="CHEBI:60344"/>
        <dbReference type="ChEBI" id="CHEBI:60530"/>
        <dbReference type="ChEBI" id="CHEBI:175763"/>
        <dbReference type="EC" id="2.5.1.141"/>
    </reaction>
</comment>
<dbReference type="FunFam" id="1.10.357.140:FF:000006">
    <property type="entry name" value="Protoheme IX farnesyltransferase, mitochondrial"/>
    <property type="match status" value="1"/>
</dbReference>
<dbReference type="HAMAP" id="MF_00154">
    <property type="entry name" value="CyoE_CtaB"/>
    <property type="match status" value="1"/>
</dbReference>
<dbReference type="UniPathway" id="UPA00834">
    <property type="reaction ID" value="UER00712"/>
</dbReference>
<feature type="transmembrane region" description="Helical" evidence="15">
    <location>
        <begin position="106"/>
        <end position="127"/>
    </location>
</feature>
<dbReference type="GO" id="GO:0005886">
    <property type="term" value="C:plasma membrane"/>
    <property type="evidence" value="ECO:0007669"/>
    <property type="project" value="UniProtKB-SubCell"/>
</dbReference>
<keyword evidence="4 15" id="KW-1003">Cell membrane</keyword>
<name>A0A4Z1AF32_9LEPT</name>
<keyword evidence="10 15" id="KW-0472">Membrane</keyword>
<comment type="miscellaneous">
    <text evidence="15">Carbon 2 of the heme B porphyrin ring is defined according to the Fischer nomenclature.</text>
</comment>
<evidence type="ECO:0000256" key="14">
    <source>
        <dbReference type="ARBA" id="ARBA00047690"/>
    </source>
</evidence>
<sequence length="287" mass="32560">MFRLWNQLTKPRVTVLVLATVLPGMYLGTTGYPSLLQISITLFGTYLMSSASFILNQYIERERDAVMYRTKQRPIPSGEISPIFALSLGVIVAIIAFFILTYYINLLTAVCALSALLLYVFLYTIWLKPRTEQNIVIGGISGCIGPLIGYAAMANALPLQAWVMFLMIFLWTPAHFWALAIFLKDDYEFAGIPMMPVVSGIEKTVNQIFLYAIAYSLSVIGFYFIDDRMGFLFLGSAIFLTILILVFAYRLKRSKDKTIAKRFFFFSIFHLFLVSLVIVIDSKIQVF</sequence>
<feature type="transmembrane region" description="Helical" evidence="15">
    <location>
        <begin position="231"/>
        <end position="251"/>
    </location>
</feature>
<dbReference type="NCBIfam" id="TIGR01473">
    <property type="entry name" value="cyoE_ctaB"/>
    <property type="match status" value="1"/>
</dbReference>
<evidence type="ECO:0000256" key="8">
    <source>
        <dbReference type="ARBA" id="ARBA00022989"/>
    </source>
</evidence>
<dbReference type="NCBIfam" id="NF003349">
    <property type="entry name" value="PRK04375.1-2"/>
    <property type="match status" value="1"/>
</dbReference>
<dbReference type="PANTHER" id="PTHR43448:SF7">
    <property type="entry name" value="4-HYDROXYBENZOATE SOLANESYLTRANSFERASE"/>
    <property type="match status" value="1"/>
</dbReference>
<keyword evidence="8 15" id="KW-1133">Transmembrane helix</keyword>
<evidence type="ECO:0000313" key="17">
    <source>
        <dbReference type="Proteomes" id="UP000298263"/>
    </source>
</evidence>
<dbReference type="AlphaFoldDB" id="A0A4Z1AF32"/>
<evidence type="ECO:0000256" key="12">
    <source>
        <dbReference type="ARBA" id="ARBA00040810"/>
    </source>
</evidence>
<dbReference type="OrthoDB" id="9814417at2"/>
<evidence type="ECO:0000256" key="4">
    <source>
        <dbReference type="ARBA" id="ARBA00022475"/>
    </source>
</evidence>
<evidence type="ECO:0000313" key="16">
    <source>
        <dbReference type="EMBL" id="TGL88695.1"/>
    </source>
</evidence>
<evidence type="ECO:0000256" key="11">
    <source>
        <dbReference type="ARBA" id="ARBA00030253"/>
    </source>
</evidence>
<feature type="transmembrane region" description="Helical" evidence="15">
    <location>
        <begin position="159"/>
        <end position="183"/>
    </location>
</feature>
<protein>
    <recommendedName>
        <fullName evidence="12 15">Protoheme IX farnesyltransferase</fullName>
        <ecNumber evidence="3 15">2.5.1.141</ecNumber>
    </recommendedName>
    <alternativeName>
        <fullName evidence="13 15">Heme B farnesyltransferase</fullName>
    </alternativeName>
    <alternativeName>
        <fullName evidence="11 15">Heme O synthase</fullName>
    </alternativeName>
</protein>
<dbReference type="EMBL" id="RQGP01000023">
    <property type="protein sequence ID" value="TGL88695.1"/>
    <property type="molecule type" value="Genomic_DNA"/>
</dbReference>
<feature type="transmembrane region" description="Helical" evidence="15">
    <location>
        <begin position="134"/>
        <end position="153"/>
    </location>
</feature>
<keyword evidence="6 15" id="KW-0808">Transferase</keyword>
<comment type="function">
    <text evidence="15">Converts heme B (protoheme IX) to heme O by substitution of the vinyl group on carbon 2 of heme B porphyrin ring with a hydroxyethyl farnesyl side group.</text>
</comment>
<evidence type="ECO:0000256" key="9">
    <source>
        <dbReference type="ARBA" id="ARBA00023133"/>
    </source>
</evidence>
<evidence type="ECO:0000256" key="13">
    <source>
        <dbReference type="ARBA" id="ARBA00042475"/>
    </source>
</evidence>
<comment type="subcellular location">
    <subcellularLocation>
        <location evidence="1 15">Cell membrane</location>
        <topology evidence="1 15">Multi-pass membrane protein</topology>
    </subcellularLocation>
</comment>
<dbReference type="InterPro" id="IPR044878">
    <property type="entry name" value="UbiA_sf"/>
</dbReference>
<feature type="transmembrane region" description="Helical" evidence="15">
    <location>
        <begin position="12"/>
        <end position="29"/>
    </location>
</feature>
<dbReference type="InterPro" id="IPR006369">
    <property type="entry name" value="Protohaem_IX_farnesylTrfase"/>
</dbReference>
<keyword evidence="7 15" id="KW-0812">Transmembrane</keyword>
<feature type="transmembrane region" description="Helical" evidence="15">
    <location>
        <begin position="263"/>
        <end position="280"/>
    </location>
</feature>
<dbReference type="Gene3D" id="1.10.357.140">
    <property type="entry name" value="UbiA prenyltransferase"/>
    <property type="match status" value="1"/>
</dbReference>
<evidence type="ECO:0000256" key="5">
    <source>
        <dbReference type="ARBA" id="ARBA00022519"/>
    </source>
</evidence>
<dbReference type="CDD" id="cd13957">
    <property type="entry name" value="PT_UbiA_Cox10"/>
    <property type="match status" value="1"/>
</dbReference>
<dbReference type="Pfam" id="PF01040">
    <property type="entry name" value="UbiA"/>
    <property type="match status" value="1"/>
</dbReference>
<evidence type="ECO:0000256" key="1">
    <source>
        <dbReference type="ARBA" id="ARBA00004651"/>
    </source>
</evidence>
<comment type="caution">
    <text evidence="16">The sequence shown here is derived from an EMBL/GenBank/DDBJ whole genome shotgun (WGS) entry which is preliminary data.</text>
</comment>
<feature type="transmembrane region" description="Helical" evidence="15">
    <location>
        <begin position="35"/>
        <end position="59"/>
    </location>
</feature>
<dbReference type="EC" id="2.5.1.141" evidence="3 15"/>
<comment type="pathway">
    <text evidence="2 15">Porphyrin-containing compound metabolism; heme O biosynthesis; heme O from protoheme: step 1/1.</text>
</comment>
<reference evidence="16" key="1">
    <citation type="journal article" date="2019" name="PLoS Negl. Trop. Dis.">
        <title>Revisiting the worldwide diversity of Leptospira species in the environment.</title>
        <authorList>
            <person name="Vincent A.T."/>
            <person name="Schiettekatte O."/>
            <person name="Bourhy P."/>
            <person name="Veyrier F.J."/>
            <person name="Picardeau M."/>
        </authorList>
    </citation>
    <scope>NUCLEOTIDE SEQUENCE [LARGE SCALE GENOMIC DNA]</scope>
    <source>
        <strain evidence="16">201702422</strain>
    </source>
</reference>
<evidence type="ECO:0000256" key="2">
    <source>
        <dbReference type="ARBA" id="ARBA00004919"/>
    </source>
</evidence>
<dbReference type="GO" id="GO:0008495">
    <property type="term" value="F:protoheme IX farnesyltransferase activity"/>
    <property type="evidence" value="ECO:0007669"/>
    <property type="project" value="UniProtKB-UniRule"/>
</dbReference>
<evidence type="ECO:0000256" key="10">
    <source>
        <dbReference type="ARBA" id="ARBA00023136"/>
    </source>
</evidence>
<dbReference type="InterPro" id="IPR000537">
    <property type="entry name" value="UbiA_prenyltransferase"/>
</dbReference>
<dbReference type="PANTHER" id="PTHR43448">
    <property type="entry name" value="PROTOHEME IX FARNESYLTRANSFERASE, MITOCHONDRIAL"/>
    <property type="match status" value="1"/>
</dbReference>
<proteinExistence type="inferred from homology"/>
<feature type="transmembrane region" description="Helical" evidence="15">
    <location>
        <begin position="204"/>
        <end position="225"/>
    </location>
</feature>
<comment type="similarity">
    <text evidence="15">Belongs to the UbiA prenyltransferase family. Protoheme IX farnesyltransferase subfamily.</text>
</comment>
<organism evidence="16 17">
    <name type="scientific">Leptospira congkakensis</name>
    <dbReference type="NCBI Taxonomy" id="2484932"/>
    <lineage>
        <taxon>Bacteria</taxon>
        <taxon>Pseudomonadati</taxon>
        <taxon>Spirochaetota</taxon>
        <taxon>Spirochaetia</taxon>
        <taxon>Leptospirales</taxon>
        <taxon>Leptospiraceae</taxon>
        <taxon>Leptospira</taxon>
    </lineage>
</organism>
<keyword evidence="5" id="KW-0997">Cell inner membrane</keyword>
<accession>A0A4Z1AF32</accession>